<dbReference type="Proteomes" id="UP001500620">
    <property type="component" value="Unassembled WGS sequence"/>
</dbReference>
<reference evidence="5" key="1">
    <citation type="journal article" date="2019" name="Int. J. Syst. Evol. Microbiol.">
        <title>The Global Catalogue of Microorganisms (GCM) 10K type strain sequencing project: providing services to taxonomists for standard genome sequencing and annotation.</title>
        <authorList>
            <consortium name="The Broad Institute Genomics Platform"/>
            <consortium name="The Broad Institute Genome Sequencing Center for Infectious Disease"/>
            <person name="Wu L."/>
            <person name="Ma J."/>
        </authorList>
    </citation>
    <scope>NUCLEOTIDE SEQUENCE [LARGE SCALE GENOMIC DNA]</scope>
    <source>
        <strain evidence="5">JCM 17441</strain>
    </source>
</reference>
<sequence length="106" mass="11221">MGFSAEVQTQPDDQIVIVLRGELQQATVAQFRQAVTEVLAARPAQLVIDLSLITFMDSSGLSALVGARHACDKTGCRVAVSGLSPAVRRALHATGLTDYLNANETP</sequence>
<dbReference type="Gene3D" id="3.30.750.24">
    <property type="entry name" value="STAS domain"/>
    <property type="match status" value="1"/>
</dbReference>
<evidence type="ECO:0000313" key="4">
    <source>
        <dbReference type="EMBL" id="GAA4261441.1"/>
    </source>
</evidence>
<dbReference type="NCBIfam" id="TIGR00377">
    <property type="entry name" value="ant_ant_sig"/>
    <property type="match status" value="1"/>
</dbReference>
<comment type="caution">
    <text evidence="4">The sequence shown here is derived from an EMBL/GenBank/DDBJ whole genome shotgun (WGS) entry which is preliminary data.</text>
</comment>
<evidence type="ECO:0000256" key="2">
    <source>
        <dbReference type="RuleBase" id="RU003749"/>
    </source>
</evidence>
<dbReference type="PANTHER" id="PTHR33495:SF2">
    <property type="entry name" value="ANTI-SIGMA FACTOR ANTAGONIST TM_1081-RELATED"/>
    <property type="match status" value="1"/>
</dbReference>
<evidence type="ECO:0000256" key="1">
    <source>
        <dbReference type="ARBA" id="ARBA00009013"/>
    </source>
</evidence>
<evidence type="ECO:0000313" key="5">
    <source>
        <dbReference type="Proteomes" id="UP001500620"/>
    </source>
</evidence>
<protein>
    <recommendedName>
        <fullName evidence="2">Anti-sigma factor antagonist</fullName>
    </recommendedName>
</protein>
<dbReference type="PANTHER" id="PTHR33495">
    <property type="entry name" value="ANTI-SIGMA FACTOR ANTAGONIST TM_1081-RELATED-RELATED"/>
    <property type="match status" value="1"/>
</dbReference>
<keyword evidence="5" id="KW-1185">Reference proteome</keyword>
<dbReference type="SUPFAM" id="SSF52091">
    <property type="entry name" value="SpoIIaa-like"/>
    <property type="match status" value="1"/>
</dbReference>
<dbReference type="InterPro" id="IPR036513">
    <property type="entry name" value="STAS_dom_sf"/>
</dbReference>
<dbReference type="PROSITE" id="PS50801">
    <property type="entry name" value="STAS"/>
    <property type="match status" value="1"/>
</dbReference>
<dbReference type="CDD" id="cd07043">
    <property type="entry name" value="STAS_anti-anti-sigma_factors"/>
    <property type="match status" value="1"/>
</dbReference>
<dbReference type="InterPro" id="IPR002645">
    <property type="entry name" value="STAS_dom"/>
</dbReference>
<dbReference type="InterPro" id="IPR003658">
    <property type="entry name" value="Anti-sigma_ant"/>
</dbReference>
<comment type="similarity">
    <text evidence="1 2">Belongs to the anti-sigma-factor antagonist family.</text>
</comment>
<feature type="domain" description="STAS" evidence="3">
    <location>
        <begin position="15"/>
        <end position="106"/>
    </location>
</feature>
<dbReference type="EMBL" id="BAABAT010000046">
    <property type="protein sequence ID" value="GAA4261441.1"/>
    <property type="molecule type" value="Genomic_DNA"/>
</dbReference>
<gene>
    <name evidence="4" type="ORF">GCM10022255_094040</name>
</gene>
<accession>A0ABP8DQG9</accession>
<dbReference type="Pfam" id="PF01740">
    <property type="entry name" value="STAS"/>
    <property type="match status" value="1"/>
</dbReference>
<name>A0ABP8DQG9_9ACTN</name>
<organism evidence="4 5">
    <name type="scientific">Dactylosporangium darangshiense</name>
    <dbReference type="NCBI Taxonomy" id="579108"/>
    <lineage>
        <taxon>Bacteria</taxon>
        <taxon>Bacillati</taxon>
        <taxon>Actinomycetota</taxon>
        <taxon>Actinomycetes</taxon>
        <taxon>Micromonosporales</taxon>
        <taxon>Micromonosporaceae</taxon>
        <taxon>Dactylosporangium</taxon>
    </lineage>
</organism>
<proteinExistence type="inferred from homology"/>
<evidence type="ECO:0000259" key="3">
    <source>
        <dbReference type="PROSITE" id="PS50801"/>
    </source>
</evidence>
<dbReference type="RefSeq" id="WP_345138342.1">
    <property type="nucleotide sequence ID" value="NZ_BAABAT010000046.1"/>
</dbReference>